<comment type="caution">
    <text evidence="1">The sequence shown here is derived from an EMBL/GenBank/DDBJ whole genome shotgun (WGS) entry which is preliminary data.</text>
</comment>
<gene>
    <name evidence="1" type="ORF">A2318_02130</name>
</gene>
<evidence type="ECO:0000313" key="2">
    <source>
        <dbReference type="Proteomes" id="UP000177331"/>
    </source>
</evidence>
<accession>A0A1F7W7Q5</accession>
<dbReference type="Proteomes" id="UP000177331">
    <property type="component" value="Unassembled WGS sequence"/>
</dbReference>
<dbReference type="EMBL" id="MGFD01000023">
    <property type="protein sequence ID" value="OGL98666.1"/>
    <property type="molecule type" value="Genomic_DNA"/>
</dbReference>
<evidence type="ECO:0000313" key="1">
    <source>
        <dbReference type="EMBL" id="OGL98666.1"/>
    </source>
</evidence>
<reference evidence="1 2" key="1">
    <citation type="journal article" date="2016" name="Nat. Commun.">
        <title>Thousands of microbial genomes shed light on interconnected biogeochemical processes in an aquifer system.</title>
        <authorList>
            <person name="Anantharaman K."/>
            <person name="Brown C.T."/>
            <person name="Hug L.A."/>
            <person name="Sharon I."/>
            <person name="Castelle C.J."/>
            <person name="Probst A.J."/>
            <person name="Thomas B.C."/>
            <person name="Singh A."/>
            <person name="Wilkins M.J."/>
            <person name="Karaoz U."/>
            <person name="Brodie E.L."/>
            <person name="Williams K.H."/>
            <person name="Hubbard S.S."/>
            <person name="Banfield J.F."/>
        </authorList>
    </citation>
    <scope>NUCLEOTIDE SEQUENCE [LARGE SCALE GENOMIC DNA]</scope>
</reference>
<protein>
    <submittedName>
        <fullName evidence="1">Uncharacterized protein</fullName>
    </submittedName>
</protein>
<proteinExistence type="predicted"/>
<organism evidence="1 2">
    <name type="scientific">Candidatus Uhrbacteria bacterium RIFOXYB2_FULL_45_11</name>
    <dbReference type="NCBI Taxonomy" id="1802421"/>
    <lineage>
        <taxon>Bacteria</taxon>
        <taxon>Candidatus Uhriibacteriota</taxon>
    </lineage>
</organism>
<dbReference type="STRING" id="1802421.A2318_02130"/>
<dbReference type="AlphaFoldDB" id="A0A1F7W7Q5"/>
<sequence length="142" mass="16961">MNIPEELAHRRAAEAAIKKRWEEVAMDLASRIPKSCREYATCLNWIRSDDPEFHRSWRLPISLYEWIDRMERMEFGLTMKIRDGDLEETGFVDAEDALKKLRSLQRAWKDHIRITFQCDRNRGKIDVINMTFYVRGIEKKEG</sequence>
<name>A0A1F7W7Q5_9BACT</name>